<dbReference type="GO" id="GO:0002937">
    <property type="term" value="P:tRNA 4-thiouridine biosynthesis"/>
    <property type="evidence" value="ECO:0007669"/>
    <property type="project" value="TreeGrafter"/>
</dbReference>
<organism evidence="3 4">
    <name type="scientific">Candidatus Iainarchaeum sp</name>
    <dbReference type="NCBI Taxonomy" id="3101447"/>
    <lineage>
        <taxon>Archaea</taxon>
        <taxon>Candidatus Iainarchaeota</taxon>
        <taxon>Candidatus Iainarchaeia</taxon>
        <taxon>Candidatus Iainarchaeales</taxon>
        <taxon>Candidatus Iainarchaeaceae</taxon>
        <taxon>Candidatus Iainarchaeum</taxon>
    </lineage>
</organism>
<dbReference type="PANTHER" id="PTHR43209:SF1">
    <property type="entry name" value="TRNA SULFURTRANSFERASE"/>
    <property type="match status" value="1"/>
</dbReference>
<dbReference type="GO" id="GO:0003723">
    <property type="term" value="F:RNA binding"/>
    <property type="evidence" value="ECO:0007669"/>
    <property type="project" value="UniProtKB-UniRule"/>
</dbReference>
<evidence type="ECO:0000313" key="4">
    <source>
        <dbReference type="Proteomes" id="UP000577419"/>
    </source>
</evidence>
<name>A0A7J4IS68_9ARCH</name>
<dbReference type="GO" id="GO:0005829">
    <property type="term" value="C:cytosol"/>
    <property type="evidence" value="ECO:0007669"/>
    <property type="project" value="TreeGrafter"/>
</dbReference>
<dbReference type="CDD" id="cd11716">
    <property type="entry name" value="THUMP_ThiI"/>
    <property type="match status" value="1"/>
</dbReference>
<evidence type="ECO:0000256" key="1">
    <source>
        <dbReference type="PROSITE-ProRule" id="PRU00529"/>
    </source>
</evidence>
<sequence>MNEQECVLLKTSPEISLKTHYVRRYFTEKLVSNIKTVLRQNKLSGTEVRKKPGRLLIYSEKKKLPKIGKLMENIFGVTSVAFANKIGSVEKSEIILEAVKLAGMHFSEMDSFAVRVKRHGTHHFSSKQLEEEIGSAINQKINGLIVDLTSPSKELFVEVKDLETFFYTEESPAAGGLPLGCEGNVAVEFLGRKEELLAAWLMMKRGCNVFPLVEKKTKKIESHINKLRKWNSFRKFKLTELQDKKDLLEKKDIAVKAIVKADTVFSREFVAEKKRQPVPVFWPLVFYPEELFERDIKKVLG</sequence>
<accession>A0A7J4IS68</accession>
<dbReference type="GO" id="GO:0052837">
    <property type="term" value="P:thiazole biosynthetic process"/>
    <property type="evidence" value="ECO:0007669"/>
    <property type="project" value="TreeGrafter"/>
</dbReference>
<dbReference type="SUPFAM" id="SSF143437">
    <property type="entry name" value="THUMP domain-like"/>
    <property type="match status" value="1"/>
</dbReference>
<dbReference type="Proteomes" id="UP000577419">
    <property type="component" value="Unassembled WGS sequence"/>
</dbReference>
<dbReference type="Pfam" id="PF22025">
    <property type="entry name" value="ThiI_fer"/>
    <property type="match status" value="1"/>
</dbReference>
<dbReference type="AlphaFoldDB" id="A0A7J4IS68"/>
<evidence type="ECO:0000313" key="3">
    <source>
        <dbReference type="EMBL" id="HIH08302.1"/>
    </source>
</evidence>
<keyword evidence="1" id="KW-0694">RNA-binding</keyword>
<dbReference type="PROSITE" id="PS51165">
    <property type="entry name" value="THUMP"/>
    <property type="match status" value="1"/>
</dbReference>
<dbReference type="InterPro" id="IPR004114">
    <property type="entry name" value="THUMP_dom"/>
</dbReference>
<comment type="caution">
    <text evidence="3">The sequence shown here is derived from an EMBL/GenBank/DDBJ whole genome shotgun (WGS) entry which is preliminary data.</text>
</comment>
<dbReference type="Gene3D" id="3.40.50.620">
    <property type="entry name" value="HUPs"/>
    <property type="match status" value="1"/>
</dbReference>
<proteinExistence type="predicted"/>
<dbReference type="InterPro" id="IPR054173">
    <property type="entry name" value="ThiI_fer"/>
</dbReference>
<evidence type="ECO:0000259" key="2">
    <source>
        <dbReference type="PROSITE" id="PS51165"/>
    </source>
</evidence>
<dbReference type="SMART" id="SM00981">
    <property type="entry name" value="THUMP"/>
    <property type="match status" value="1"/>
</dbReference>
<gene>
    <name evidence="3" type="ORF">HA237_02955</name>
</gene>
<dbReference type="InterPro" id="IPR050102">
    <property type="entry name" value="tRNA_sulfurtransferase_ThiI"/>
</dbReference>
<dbReference type="InterPro" id="IPR014729">
    <property type="entry name" value="Rossmann-like_a/b/a_fold"/>
</dbReference>
<protein>
    <recommendedName>
        <fullName evidence="2">THUMP domain-containing protein</fullName>
    </recommendedName>
</protein>
<dbReference type="Gene3D" id="3.30.2130.30">
    <property type="match status" value="1"/>
</dbReference>
<feature type="domain" description="THUMP" evidence="2">
    <location>
        <begin position="65"/>
        <end position="170"/>
    </location>
</feature>
<dbReference type="InterPro" id="IPR049962">
    <property type="entry name" value="THUMP_ThiI"/>
</dbReference>
<reference evidence="4" key="1">
    <citation type="journal article" date="2020" name="bioRxiv">
        <title>A rank-normalized archaeal taxonomy based on genome phylogeny resolves widespread incomplete and uneven classifications.</title>
        <authorList>
            <person name="Rinke C."/>
            <person name="Chuvochina M."/>
            <person name="Mussig A.J."/>
            <person name="Chaumeil P.-A."/>
            <person name="Waite D.W."/>
            <person name="Whitman W.B."/>
            <person name="Parks D.H."/>
            <person name="Hugenholtz P."/>
        </authorList>
    </citation>
    <scope>NUCLEOTIDE SEQUENCE [LARGE SCALE GENOMIC DNA]</scope>
</reference>
<dbReference type="EMBL" id="DUFG01000016">
    <property type="protein sequence ID" value="HIH08302.1"/>
    <property type="molecule type" value="Genomic_DNA"/>
</dbReference>
<dbReference type="PANTHER" id="PTHR43209">
    <property type="entry name" value="TRNA SULFURTRANSFERASE"/>
    <property type="match status" value="1"/>
</dbReference>
<dbReference type="Pfam" id="PF02926">
    <property type="entry name" value="THUMP"/>
    <property type="match status" value="1"/>
</dbReference>